<keyword evidence="4" id="KW-1185">Reference proteome</keyword>
<keyword evidence="1" id="KW-0472">Membrane</keyword>
<accession>A0ABW1XLE3</accession>
<dbReference type="Proteomes" id="UP001596364">
    <property type="component" value="Unassembled WGS sequence"/>
</dbReference>
<dbReference type="PANTHER" id="PTHR42208:SF1">
    <property type="entry name" value="HEAVY METAL TRANSPORTER"/>
    <property type="match status" value="1"/>
</dbReference>
<dbReference type="RefSeq" id="WP_131256973.1">
    <property type="nucleotide sequence ID" value="NZ_JBHSUS010000001.1"/>
</dbReference>
<feature type="transmembrane region" description="Helical" evidence="1">
    <location>
        <begin position="44"/>
        <end position="66"/>
    </location>
</feature>
<proteinExistence type="predicted"/>
<gene>
    <name evidence="3" type="ORF">ACFP85_08015</name>
</gene>
<feature type="transmembrane region" description="Helical" evidence="1">
    <location>
        <begin position="164"/>
        <end position="185"/>
    </location>
</feature>
<name>A0ABW1XLE3_9ALTE</name>
<feature type="transmembrane region" description="Helical" evidence="1">
    <location>
        <begin position="197"/>
        <end position="218"/>
    </location>
</feature>
<feature type="transmembrane region" description="Helical" evidence="1">
    <location>
        <begin position="78"/>
        <end position="97"/>
    </location>
</feature>
<keyword evidence="1" id="KW-1133">Transmembrane helix</keyword>
<dbReference type="Pfam" id="PF13386">
    <property type="entry name" value="DsbD_2"/>
    <property type="match status" value="1"/>
</dbReference>
<evidence type="ECO:0000259" key="2">
    <source>
        <dbReference type="Pfam" id="PF13386"/>
    </source>
</evidence>
<dbReference type="PANTHER" id="PTHR42208">
    <property type="entry name" value="HEAVY METAL TRANSPORTER-RELATED"/>
    <property type="match status" value="1"/>
</dbReference>
<dbReference type="EMBL" id="JBHSUS010000001">
    <property type="protein sequence ID" value="MFC6440088.1"/>
    <property type="molecule type" value="Genomic_DNA"/>
</dbReference>
<organism evidence="3 4">
    <name type="scientific">Pseudobowmanella zhangzhouensis</name>
    <dbReference type="NCBI Taxonomy" id="1537679"/>
    <lineage>
        <taxon>Bacteria</taxon>
        <taxon>Pseudomonadati</taxon>
        <taxon>Pseudomonadota</taxon>
        <taxon>Gammaproteobacteria</taxon>
        <taxon>Alteromonadales</taxon>
        <taxon>Alteromonadaceae</taxon>
    </lineage>
</organism>
<evidence type="ECO:0000313" key="3">
    <source>
        <dbReference type="EMBL" id="MFC6440088.1"/>
    </source>
</evidence>
<evidence type="ECO:0000256" key="1">
    <source>
        <dbReference type="SAM" id="Phobius"/>
    </source>
</evidence>
<feature type="transmembrane region" description="Helical" evidence="1">
    <location>
        <begin position="133"/>
        <end position="152"/>
    </location>
</feature>
<feature type="domain" description="Urease accessory protein UreH-like transmembrane" evidence="2">
    <location>
        <begin position="8"/>
        <end position="211"/>
    </location>
</feature>
<keyword evidence="1" id="KW-0812">Transmembrane</keyword>
<protein>
    <submittedName>
        <fullName evidence="3">Sulfite exporter TauE/SafE family protein</fullName>
    </submittedName>
</protein>
<reference evidence="4" key="1">
    <citation type="journal article" date="2019" name="Int. J. Syst. Evol. Microbiol.">
        <title>The Global Catalogue of Microorganisms (GCM) 10K type strain sequencing project: providing services to taxonomists for standard genome sequencing and annotation.</title>
        <authorList>
            <consortium name="The Broad Institute Genomics Platform"/>
            <consortium name="The Broad Institute Genome Sequencing Center for Infectious Disease"/>
            <person name="Wu L."/>
            <person name="Ma J."/>
        </authorList>
    </citation>
    <scope>NUCLEOTIDE SEQUENCE [LARGE SCALE GENOMIC DNA]</scope>
    <source>
        <strain evidence="4">CGMCC 1.16031</strain>
    </source>
</reference>
<sequence length="223" mass="23489">MISLSYSAALLIGLAGSLHCIGMCGGIVSAFRMGVDPARSANGFVLAYHAGRLSSYALAGALAGGLGQIVGKQSSGSVNLLLLLSGVMLVLLGLYIGNWWRGLTHLEQLGSVLWKRLAPLSRALLPVKHLPQAYLYGVVWGWLPCGLVYSTLSWSMASGSSVDGALVMVFFGVGTLPALLTVSLLGVQLNEWVKQALIRSLIGLSLVAFGLFNVLISLQISLY</sequence>
<comment type="caution">
    <text evidence="3">The sequence shown here is derived from an EMBL/GenBank/DDBJ whole genome shotgun (WGS) entry which is preliminary data.</text>
</comment>
<evidence type="ECO:0000313" key="4">
    <source>
        <dbReference type="Proteomes" id="UP001596364"/>
    </source>
</evidence>
<dbReference type="InterPro" id="IPR039447">
    <property type="entry name" value="UreH-like_TM_dom"/>
</dbReference>